<dbReference type="Gene3D" id="1.20.910.10">
    <property type="entry name" value="Heme oxygenase-like"/>
    <property type="match status" value="1"/>
</dbReference>
<feature type="domain" description="L-lysine epsilon oxidase C-terminal" evidence="3">
    <location>
        <begin position="374"/>
        <end position="490"/>
    </location>
</feature>
<dbReference type="SMART" id="SM01236">
    <property type="entry name" value="Haem_oxygenase_2"/>
    <property type="match status" value="1"/>
</dbReference>
<reference evidence="4 5" key="1">
    <citation type="submission" date="2023-09" db="EMBL/GenBank/DDBJ databases">
        <title>The genome sequence of Streptomyces anthocyanicus.</title>
        <authorList>
            <person name="Mo P."/>
        </authorList>
    </citation>
    <scope>NUCLEOTIDE SEQUENCE [LARGE SCALE GENOMIC DNA]</scope>
    <source>
        <strain evidence="4 5">JCM 4387</strain>
    </source>
</reference>
<dbReference type="InterPro" id="IPR041168">
    <property type="entry name" value="LodA_N"/>
</dbReference>
<dbReference type="EMBL" id="CP134213">
    <property type="protein sequence ID" value="WND16064.1"/>
    <property type="molecule type" value="Genomic_DNA"/>
</dbReference>
<proteinExistence type="predicted"/>
<evidence type="ECO:0000259" key="2">
    <source>
        <dbReference type="Pfam" id="PF17990"/>
    </source>
</evidence>
<organism evidence="4 5">
    <name type="scientific">Streptomyces violaceus</name>
    <name type="common">Streptomyces venezuelae</name>
    <dbReference type="NCBI Taxonomy" id="1936"/>
    <lineage>
        <taxon>Bacteria</taxon>
        <taxon>Bacillati</taxon>
        <taxon>Actinomycetota</taxon>
        <taxon>Actinomycetes</taxon>
        <taxon>Kitasatosporales</taxon>
        <taxon>Streptomycetaceae</taxon>
        <taxon>Streptomyces</taxon>
    </lineage>
</organism>
<feature type="region of interest" description="Disordered" evidence="1">
    <location>
        <begin position="147"/>
        <end position="175"/>
    </location>
</feature>
<evidence type="ECO:0000256" key="1">
    <source>
        <dbReference type="SAM" id="MobiDB-lite"/>
    </source>
</evidence>
<sequence>MNLDDVVSCEIHPAIGISRVGNSPTEFFIGPERPGVPPEPDGGFKDTAGRVKRQAARFRVYGYDKDGNVLGELTADDARISWTVELANSKADWFKFLGRFHGAPENTPGETATAAAVTGVQDPRNRRNPGIDVNDPEARARLVIKPGPRTVTGPSQDGGTARFDTGTFLGRPVPLGELRTDDKGRLLVLGGSGHSGTTAAENPITHYANNDYWYDDVSDGPVAATVTLRGSGSGDGGGTSRTLEARSAWVLVGPPDFSPHTTNLVTLYDVVAETQGYGQEDQVSFTRHIYPILHRISDYQWVNAAALRGHGEGEAGHFTAPGMLGQLASNSPGSKDLRTSVFERLRSPEPNVAEATSEYMPQLAGDDGDPVDGRPLTWMALLPGQYERMRRWAEGDFTADWTGRAPVPGEPDLAQEPHALVEAALDACSGGPFYPGIETTYIVQQPQTWSGPFRVREDFAPGDLTKYMALPWQADFYECHTHWWPAQRPDDVYPESHFLALIRAAGDQGADGAGQFPFRQPWARGVGQQVIYKPKLARGAGESEGAYRTRVAQQWKRIREHAGDNDMVEQWSRLGFVVPRRAPDGSRALVETERSVHVGLSDREWFYTLQHPDRFPEQVKAAREYVRKVLADAVVTQNSPHAPQTLRPFRYTRENLEERLDLIYTQLAQEADAYDAADPRRDPLFRTRESVVERVRQMAPFNLLDGVWLRNITPAKPIDDVHALLFTIWKEEVGDGNPALNHSSLYKNLLEQLGIFLPPVDSYAFSTRPEILDSAYTVPAFELAISLYPEEFFPELLGMTLHLEWEILGVVPMAELLDHHQIDSRFYRMHIGIDNAAQGHGALARDAIMLHLDQMYAGGGDDAVQRQWQRIWNGYVAFQTTGTLGEDIASQLLRPPTVEQRLIRMIEDRAPWAARNHEGKRLGGSYLNDWFADPEGLLRTLSTSEWVTPGDHKRSRLFELFSWNGPMYKVFDEEETGLWREWIDSLGRQPSPPRTFSPLESMVLLTDAMRARPDGFFSDVGAVVGPQPGNPEHLVERPAAWWSLQPTEALLAAVAHPANRVRGESGEEGAARAEGGTQGGTDFVRAFFASVDRPALVEELPVTGTPQDIVDEWVEVGCPLPDPQVPVTRVSLSTPQPVAEPDSPLRVRIHGMGGIH</sequence>
<dbReference type="InterPro" id="IPR033798">
    <property type="entry name" value="LodA-like"/>
</dbReference>
<dbReference type="CDD" id="cd14730">
    <property type="entry name" value="LodA_like"/>
    <property type="match status" value="1"/>
</dbReference>
<name>A0ABY9U049_STRVL</name>
<keyword evidence="5" id="KW-1185">Reference proteome</keyword>
<evidence type="ECO:0000313" key="5">
    <source>
        <dbReference type="Proteomes" id="UP001249394"/>
    </source>
</evidence>
<accession>A0ABY9U049</accession>
<dbReference type="InterPro" id="IPR016084">
    <property type="entry name" value="Haem_Oase-like_multi-hlx"/>
</dbReference>
<evidence type="ECO:0000259" key="3">
    <source>
        <dbReference type="Pfam" id="PF18417"/>
    </source>
</evidence>
<protein>
    <submittedName>
        <fullName evidence="4">LodA/GoxA family CTQ-dependent oxidase</fullName>
    </submittedName>
</protein>
<dbReference type="Pfam" id="PF14518">
    <property type="entry name" value="Haem_oxygenas_2"/>
    <property type="match status" value="1"/>
</dbReference>
<dbReference type="InterPro" id="IPR041173">
    <property type="entry name" value="LodA_C"/>
</dbReference>
<gene>
    <name evidence="4" type="ORF">RI060_01255</name>
</gene>
<dbReference type="Proteomes" id="UP001249394">
    <property type="component" value="Chromosome"/>
</dbReference>
<dbReference type="Pfam" id="PF17990">
    <property type="entry name" value="LodA_N"/>
    <property type="match status" value="1"/>
</dbReference>
<evidence type="ECO:0000313" key="4">
    <source>
        <dbReference type="EMBL" id="WND16064.1"/>
    </source>
</evidence>
<feature type="domain" description="L-Lysine epsilon oxidase N-terminal" evidence="2">
    <location>
        <begin position="12"/>
        <end position="252"/>
    </location>
</feature>
<dbReference type="Pfam" id="PF18417">
    <property type="entry name" value="LodA_C"/>
    <property type="match status" value="1"/>
</dbReference>